<proteinExistence type="inferred from homology"/>
<dbReference type="Proteomes" id="UP000002186">
    <property type="component" value="Chromosome"/>
</dbReference>
<evidence type="ECO:0000313" key="9">
    <source>
        <dbReference type="Proteomes" id="UP000321192"/>
    </source>
</evidence>
<dbReference type="SUPFAM" id="SSF116734">
    <property type="entry name" value="DNA methylase specificity domain"/>
    <property type="match status" value="2"/>
</dbReference>
<dbReference type="EMBL" id="SSFD01000333">
    <property type="protein sequence ID" value="TXH79795.1"/>
    <property type="molecule type" value="Genomic_DNA"/>
</dbReference>
<evidence type="ECO:0000256" key="3">
    <source>
        <dbReference type="ARBA" id="ARBA00023125"/>
    </source>
</evidence>
<protein>
    <submittedName>
        <fullName evidence="7">Restriction endonuclease subunit S</fullName>
    </submittedName>
    <submittedName>
        <fullName evidence="6">Restriction modification system DNA specificity domain protein</fullName>
    </submittedName>
</protein>
<dbReference type="HOGENOM" id="CLU_021095_10_2_4"/>
<evidence type="ECO:0000313" key="8">
    <source>
        <dbReference type="Proteomes" id="UP000002186"/>
    </source>
</evidence>
<feature type="compositionally biased region" description="Low complexity" evidence="4">
    <location>
        <begin position="437"/>
        <end position="448"/>
    </location>
</feature>
<comment type="similarity">
    <text evidence="1">Belongs to the type-I restriction system S methylase family.</text>
</comment>
<reference evidence="8" key="1">
    <citation type="submission" date="2009-05" db="EMBL/GenBank/DDBJ databases">
        <title>Complete sequence of chromosome of Thauera sp. MZ1T.</title>
        <authorList>
            <consortium name="US DOE Joint Genome Institute"/>
            <person name="Lucas S."/>
            <person name="Copeland A."/>
            <person name="Lapidus A."/>
            <person name="Glavina del Rio T."/>
            <person name="Dalin E."/>
            <person name="Tice H."/>
            <person name="Bruce D."/>
            <person name="Goodwin L."/>
            <person name="Pitluck S."/>
            <person name="Sims D."/>
            <person name="Brettin T."/>
            <person name="Detter J.C."/>
            <person name="Han C."/>
            <person name="Larimer F."/>
            <person name="Land M."/>
            <person name="Hauser L."/>
            <person name="Kyrpides N."/>
            <person name="Mikhailova N."/>
            <person name="Sayler G.S."/>
        </authorList>
    </citation>
    <scope>NUCLEOTIDE SEQUENCE [LARGE SCALE GENOMIC DNA]</scope>
    <source>
        <strain evidence="8">MZ1T</strain>
    </source>
</reference>
<accession>C4KDM6</accession>
<dbReference type="AlphaFoldDB" id="C4KDM6"/>
<gene>
    <name evidence="6" type="ordered locus">Tmz1t_3599</name>
    <name evidence="7" type="ORF">E6Q80_19725</name>
</gene>
<evidence type="ECO:0000259" key="5">
    <source>
        <dbReference type="Pfam" id="PF01420"/>
    </source>
</evidence>
<keyword evidence="2" id="KW-0680">Restriction system</keyword>
<dbReference type="PANTHER" id="PTHR43140:SF1">
    <property type="entry name" value="TYPE I RESTRICTION ENZYME ECOKI SPECIFICITY SUBUNIT"/>
    <property type="match status" value="1"/>
</dbReference>
<dbReference type="OrthoDB" id="8527996at2"/>
<dbReference type="Gene3D" id="3.90.220.20">
    <property type="entry name" value="DNA methylase specificity domains"/>
    <property type="match status" value="2"/>
</dbReference>
<dbReference type="GO" id="GO:0003677">
    <property type="term" value="F:DNA binding"/>
    <property type="evidence" value="ECO:0007669"/>
    <property type="project" value="UniProtKB-KW"/>
</dbReference>
<feature type="region of interest" description="Disordered" evidence="4">
    <location>
        <begin position="437"/>
        <end position="472"/>
    </location>
</feature>
<evidence type="ECO:0000256" key="1">
    <source>
        <dbReference type="ARBA" id="ARBA00010923"/>
    </source>
</evidence>
<dbReference type="PANTHER" id="PTHR43140">
    <property type="entry name" value="TYPE-1 RESTRICTION ENZYME ECOKI SPECIFICITY PROTEIN"/>
    <property type="match status" value="1"/>
</dbReference>
<evidence type="ECO:0000313" key="7">
    <source>
        <dbReference type="EMBL" id="TXH79795.1"/>
    </source>
</evidence>
<dbReference type="GO" id="GO:0009307">
    <property type="term" value="P:DNA restriction-modification system"/>
    <property type="evidence" value="ECO:0007669"/>
    <property type="project" value="UniProtKB-KW"/>
</dbReference>
<organism evidence="6 8">
    <name type="scientific">Thauera aminoaromatica</name>
    <dbReference type="NCBI Taxonomy" id="164330"/>
    <lineage>
        <taxon>Bacteria</taxon>
        <taxon>Pseudomonadati</taxon>
        <taxon>Pseudomonadota</taxon>
        <taxon>Betaproteobacteria</taxon>
        <taxon>Rhodocyclales</taxon>
        <taxon>Zoogloeaceae</taxon>
        <taxon>Thauera</taxon>
    </lineage>
</organism>
<dbReference type="KEGG" id="tmz:Tmz1t_3599"/>
<evidence type="ECO:0000313" key="6">
    <source>
        <dbReference type="EMBL" id="ACR02192.1"/>
    </source>
</evidence>
<name>C4KDM6_THASP</name>
<dbReference type="InterPro" id="IPR044946">
    <property type="entry name" value="Restrct_endonuc_typeI_TRD_sf"/>
</dbReference>
<keyword evidence="8" id="KW-1185">Reference proteome</keyword>
<dbReference type="Pfam" id="PF01420">
    <property type="entry name" value="Methylase_S"/>
    <property type="match status" value="1"/>
</dbReference>
<reference evidence="7 9" key="3">
    <citation type="submission" date="2018-09" db="EMBL/GenBank/DDBJ databases">
        <title>Metagenome Assembled Genomes from an Advanced Water Purification Facility.</title>
        <authorList>
            <person name="Stamps B.W."/>
            <person name="Spear J.R."/>
        </authorList>
    </citation>
    <scope>NUCLEOTIDE SEQUENCE [LARGE SCALE GENOMIC DNA]</scope>
    <source>
        <strain evidence="7">Bin_27_1</strain>
    </source>
</reference>
<evidence type="ECO:0000256" key="4">
    <source>
        <dbReference type="SAM" id="MobiDB-lite"/>
    </source>
</evidence>
<keyword evidence="3" id="KW-0238">DNA-binding</keyword>
<evidence type="ECO:0000256" key="2">
    <source>
        <dbReference type="ARBA" id="ARBA00022747"/>
    </source>
</evidence>
<dbReference type="REBASE" id="20880">
    <property type="entry name" value="S.TspMZORF3600P"/>
</dbReference>
<dbReference type="InterPro" id="IPR000055">
    <property type="entry name" value="Restrct_endonuc_typeI_TRD"/>
</dbReference>
<sequence length="532" mass="57458">MIDSAPQASDLPAGWDVASFGELNSFSGSTVNPATRPDEVFELYSVPSFPTKHPEQLPGRAIGSTKQTVRPGDVLVCKINPRINRVWTVGTRRDHEQIASSEWIGFRSDAMVPRFAKHYFSEPSFRSLLCSEVSGVGGSLTRAQPSRVAKYPVLVAPLAEQARIADQLEALLARIQACQDRLEAIPALLKRFRKLVLSSALSGDLTEVWRAEQGVGLDTWSARTIADVAEVGTGSTPLRSNSNFYAETGTPWVTSAATSRPYIDSADQYVTKAAIDAHRLRVYRPGTLIIAMYGEGKTRGQVSELRIDATINQACAAITVDEQQANAAFVKLALLSQYEQTRALAEGGAQPNLNLSKVRGIPLRLPEGPEQAQIVHRVGELFAFADTIDSRVAAATGKTRKLPSLTLAKAFRGDLVPQDPTDEPASVLLARIAAQRAAPPHAASATTPRRGRPPRAPKETAAMTKSRQDDDVTGQPYLAAHLHRIGTPASAEALFKVAELPVADFYKQLAWEVAQGHVKDNQTTLEPGHAAG</sequence>
<keyword evidence="7" id="KW-0378">Hydrolase</keyword>
<dbReference type="Proteomes" id="UP000321192">
    <property type="component" value="Unassembled WGS sequence"/>
</dbReference>
<dbReference type="eggNOG" id="COG0732">
    <property type="taxonomic scope" value="Bacteria"/>
</dbReference>
<feature type="domain" description="Type I restriction modification DNA specificity" evidence="5">
    <location>
        <begin position="219"/>
        <end position="383"/>
    </location>
</feature>
<keyword evidence="7" id="KW-0540">Nuclease</keyword>
<dbReference type="GO" id="GO:0004519">
    <property type="term" value="F:endonuclease activity"/>
    <property type="evidence" value="ECO:0007669"/>
    <property type="project" value="UniProtKB-KW"/>
</dbReference>
<accession>A0A5C7SA37</accession>
<dbReference type="RefSeq" id="WP_012586031.1">
    <property type="nucleotide sequence ID" value="NC_011662.2"/>
</dbReference>
<dbReference type="STRING" id="85643.Tmz1t_3599"/>
<reference evidence="6 8" key="2">
    <citation type="journal article" date="2012" name="Stand. Genomic Sci.">
        <title>Complete genome sequence of Thauera aminoaromatica strain MZ1T.</title>
        <authorList>
            <person name="Jiang K."/>
            <person name="Sanseverino J."/>
            <person name="Chauhan A."/>
            <person name="Lucas S."/>
            <person name="Copeland A."/>
            <person name="Lapidus A."/>
            <person name="Del Rio T.G."/>
            <person name="Dalin E."/>
            <person name="Tice H."/>
            <person name="Bruce D."/>
            <person name="Goodwin L."/>
            <person name="Pitluck S."/>
            <person name="Sims D."/>
            <person name="Brettin T."/>
            <person name="Detter J.C."/>
            <person name="Han C."/>
            <person name="Chang Y.J."/>
            <person name="Larimer F."/>
            <person name="Land M."/>
            <person name="Hauser L."/>
            <person name="Kyrpides N.C."/>
            <person name="Mikhailova N."/>
            <person name="Moser S."/>
            <person name="Jegier P."/>
            <person name="Close D."/>
            <person name="Debruyn J.M."/>
            <person name="Wang Y."/>
            <person name="Layton A.C."/>
            <person name="Allen M.S."/>
            <person name="Sayler G.S."/>
        </authorList>
    </citation>
    <scope>NUCLEOTIDE SEQUENCE [LARGE SCALE GENOMIC DNA]</scope>
    <source>
        <strain evidence="6 8">MZ1T</strain>
    </source>
</reference>
<dbReference type="EMBL" id="CP001281">
    <property type="protein sequence ID" value="ACR02192.1"/>
    <property type="molecule type" value="Genomic_DNA"/>
</dbReference>
<keyword evidence="7" id="KW-0255">Endonuclease</keyword>
<dbReference type="InterPro" id="IPR051212">
    <property type="entry name" value="Type-I_RE_S_subunit"/>
</dbReference>